<dbReference type="InterPro" id="IPR041664">
    <property type="entry name" value="AAA_16"/>
</dbReference>
<dbReference type="SUPFAM" id="SSF46894">
    <property type="entry name" value="C-terminal effector domain of the bipartite response regulators"/>
    <property type="match status" value="1"/>
</dbReference>
<feature type="domain" description="HTH luxR-type" evidence="4">
    <location>
        <begin position="887"/>
        <end position="952"/>
    </location>
</feature>
<dbReference type="SUPFAM" id="SSF48452">
    <property type="entry name" value="TPR-like"/>
    <property type="match status" value="2"/>
</dbReference>
<dbReference type="GO" id="GO:0006355">
    <property type="term" value="P:regulation of DNA-templated transcription"/>
    <property type="evidence" value="ECO:0007669"/>
    <property type="project" value="InterPro"/>
</dbReference>
<evidence type="ECO:0000256" key="1">
    <source>
        <dbReference type="ARBA" id="ARBA00022741"/>
    </source>
</evidence>
<dbReference type="GO" id="GO:0005737">
    <property type="term" value="C:cytoplasm"/>
    <property type="evidence" value="ECO:0007669"/>
    <property type="project" value="TreeGrafter"/>
</dbReference>
<dbReference type="GO" id="GO:0005524">
    <property type="term" value="F:ATP binding"/>
    <property type="evidence" value="ECO:0007669"/>
    <property type="project" value="UniProtKB-KW"/>
</dbReference>
<dbReference type="InterPro" id="IPR000792">
    <property type="entry name" value="Tscrpt_reg_LuxR_C"/>
</dbReference>
<dbReference type="Gene3D" id="1.10.10.10">
    <property type="entry name" value="Winged helix-like DNA-binding domain superfamily/Winged helix DNA-binding domain"/>
    <property type="match status" value="1"/>
</dbReference>
<proteinExistence type="predicted"/>
<dbReference type="Gene3D" id="1.25.40.10">
    <property type="entry name" value="Tetratricopeptide repeat domain"/>
    <property type="match status" value="1"/>
</dbReference>
<dbReference type="SUPFAM" id="SSF52540">
    <property type="entry name" value="P-loop containing nucleoside triphosphate hydrolases"/>
    <property type="match status" value="1"/>
</dbReference>
<organism evidence="5 6">
    <name type="scientific">Paractinoplanes toevensis</name>
    <dbReference type="NCBI Taxonomy" id="571911"/>
    <lineage>
        <taxon>Bacteria</taxon>
        <taxon>Bacillati</taxon>
        <taxon>Actinomycetota</taxon>
        <taxon>Actinomycetes</taxon>
        <taxon>Micromonosporales</taxon>
        <taxon>Micromonosporaceae</taxon>
        <taxon>Paractinoplanes</taxon>
    </lineage>
</organism>
<dbReference type="PRINTS" id="PR00038">
    <property type="entry name" value="HTHLUXR"/>
</dbReference>
<keyword evidence="2" id="KW-0067">ATP-binding</keyword>
<dbReference type="InterPro" id="IPR016032">
    <property type="entry name" value="Sig_transdc_resp-reg_C-effctor"/>
</dbReference>
<dbReference type="CDD" id="cd06170">
    <property type="entry name" value="LuxR_C_like"/>
    <property type="match status" value="1"/>
</dbReference>
<dbReference type="RefSeq" id="WP_213007620.1">
    <property type="nucleotide sequence ID" value="NZ_BOQN01000049.1"/>
</dbReference>
<evidence type="ECO:0000256" key="3">
    <source>
        <dbReference type="SAM" id="MobiDB-lite"/>
    </source>
</evidence>
<dbReference type="GO" id="GO:0003677">
    <property type="term" value="F:DNA binding"/>
    <property type="evidence" value="ECO:0007669"/>
    <property type="project" value="InterPro"/>
</dbReference>
<dbReference type="Proteomes" id="UP000677082">
    <property type="component" value="Unassembled WGS sequence"/>
</dbReference>
<dbReference type="SMART" id="SM00421">
    <property type="entry name" value="HTH_LUXR"/>
    <property type="match status" value="1"/>
</dbReference>
<gene>
    <name evidence="5" type="ORF">Ato02nite_035250</name>
</gene>
<dbReference type="EMBL" id="BOQN01000049">
    <property type="protein sequence ID" value="GIM91732.1"/>
    <property type="molecule type" value="Genomic_DNA"/>
</dbReference>
<dbReference type="PROSITE" id="PS50043">
    <property type="entry name" value="HTH_LUXR_2"/>
    <property type="match status" value="1"/>
</dbReference>
<dbReference type="GO" id="GO:0004016">
    <property type="term" value="F:adenylate cyclase activity"/>
    <property type="evidence" value="ECO:0007669"/>
    <property type="project" value="TreeGrafter"/>
</dbReference>
<evidence type="ECO:0000313" key="5">
    <source>
        <dbReference type="EMBL" id="GIM91732.1"/>
    </source>
</evidence>
<dbReference type="InterPro" id="IPR011990">
    <property type="entry name" value="TPR-like_helical_dom_sf"/>
</dbReference>
<comment type="caution">
    <text evidence="5">The sequence shown here is derived from an EMBL/GenBank/DDBJ whole genome shotgun (WGS) entry which is preliminary data.</text>
</comment>
<dbReference type="Pfam" id="PF13191">
    <property type="entry name" value="AAA_16"/>
    <property type="match status" value="1"/>
</dbReference>
<protein>
    <recommendedName>
        <fullName evidence="4">HTH luxR-type domain-containing protein</fullName>
    </recommendedName>
</protein>
<keyword evidence="1" id="KW-0547">Nucleotide-binding</keyword>
<dbReference type="Pfam" id="PF00196">
    <property type="entry name" value="GerE"/>
    <property type="match status" value="1"/>
</dbReference>
<sequence>MDSALSSPILVGRDDLVALASRRLTAAGQGSGELLFLAGEAGIGKTRLLSEIVRRASGFTVLGAGASPGDAEVAGAVLTDLGAEMGRNPATASAGAGVSRRLREFVDGDADRQRRLLVADLTELIAAAVSGPLLITLEDLHWADDLTLDVLARLGRRASDLPLLLVGTYRSDELYPRVPMRAWRTRLLTQRHAEEVRLTRLSLADTAAMAAAIAGGSLPGSVTGDVFVRSDGIPLHVEEFLASRDSLPDTLADAVLARAFALSAPSRRLAEVASVLGRSFDLDLLTAITGDGPDVVDDGLRELSERFFVQAHPDRSTFDFRHALIRDALYADLSPHRRRELHARAAAAAVEAGFPAAFVSDQYERAALAGPAFDYAMSAAAAAVEMSAHREAAELYRRAQRTAPGALPVESRAGLLTALAGELAAVDDNAAAAACYEEAYRLRLKLDDRLAAATLVPEWVAVRHQLGAGLDERAAALRGALPLIAFRTDSRAQEARANIHAALAAAYMLDRRLGEAIEDGEFARSIAVEDCDRAMRCNLDATLGAVFLFAGRLAEGRELLENSIARAQGWRFEGQTARGYRMLGSSMSVLVEYEMAQKWLPEGIAYAERVEQINDRNYLSAHLGHVRWATGDWAGAEAAARQALADGGGITTRITALHVLGYLAMGRGAHATAVDHLGEAASLGSGMRELQRVSPAWWGLAEVALLGGDLATAVRRCEEGFEASARVRDAAYLFPYVLTGVRAHLAQSGPTAAREWLGRAAELLDERGIPGTLGAVPHARGLIHLHEGQTGKARAELAEAAEFWAGRSRFWEGTAALVDQARCAARSRRAGDAAGFMAAARDAYGRVGAPIPGYLSSPDDAATPAPNRSPAPSPHAASPYAASPYAPSLNAPSLSARELEVARLVAAGLTNREIAGKLVIAPKTAAAHVEHIRTKLGVSRRAQIAAWVATLG</sequence>
<evidence type="ECO:0000256" key="2">
    <source>
        <dbReference type="ARBA" id="ARBA00022840"/>
    </source>
</evidence>
<dbReference type="InterPro" id="IPR027417">
    <property type="entry name" value="P-loop_NTPase"/>
</dbReference>
<accession>A0A919TAL4</accession>
<dbReference type="AlphaFoldDB" id="A0A919TAL4"/>
<dbReference type="PANTHER" id="PTHR16305:SF35">
    <property type="entry name" value="TRANSCRIPTIONAL ACTIVATOR DOMAIN"/>
    <property type="match status" value="1"/>
</dbReference>
<dbReference type="PANTHER" id="PTHR16305">
    <property type="entry name" value="TESTICULAR SOLUBLE ADENYLYL CYCLASE"/>
    <property type="match status" value="1"/>
</dbReference>
<dbReference type="InterPro" id="IPR036388">
    <property type="entry name" value="WH-like_DNA-bd_sf"/>
</dbReference>
<evidence type="ECO:0000313" key="6">
    <source>
        <dbReference type="Proteomes" id="UP000677082"/>
    </source>
</evidence>
<evidence type="ECO:0000259" key="4">
    <source>
        <dbReference type="PROSITE" id="PS50043"/>
    </source>
</evidence>
<reference evidence="5 6" key="1">
    <citation type="submission" date="2021-03" db="EMBL/GenBank/DDBJ databases">
        <title>Whole genome shotgun sequence of Actinoplanes toevensis NBRC 105298.</title>
        <authorList>
            <person name="Komaki H."/>
            <person name="Tamura T."/>
        </authorList>
    </citation>
    <scope>NUCLEOTIDE SEQUENCE [LARGE SCALE GENOMIC DNA]</scope>
    <source>
        <strain evidence="5 6">NBRC 105298</strain>
    </source>
</reference>
<feature type="region of interest" description="Disordered" evidence="3">
    <location>
        <begin position="855"/>
        <end position="879"/>
    </location>
</feature>
<name>A0A919TAL4_9ACTN</name>
<keyword evidence="6" id="KW-1185">Reference proteome</keyword>